<dbReference type="RefSeq" id="WP_137024039.1">
    <property type="nucleotide sequence ID" value="NZ_JBNNSJ010000031.1"/>
</dbReference>
<evidence type="ECO:0008006" key="3">
    <source>
        <dbReference type="Google" id="ProtNLM"/>
    </source>
</evidence>
<dbReference type="Proteomes" id="UP000309170">
    <property type="component" value="Unassembled WGS sequence"/>
</dbReference>
<dbReference type="AlphaFoldDB" id="A0A9X9ERT1"/>
<evidence type="ECO:0000313" key="2">
    <source>
        <dbReference type="Proteomes" id="UP000309170"/>
    </source>
</evidence>
<name>A0A9X9ERT1_9BACI</name>
<gene>
    <name evidence="1" type="ORF">FC678_16935</name>
</gene>
<protein>
    <recommendedName>
        <fullName evidence="3">Tetratricopeptide repeat protein</fullName>
    </recommendedName>
</protein>
<evidence type="ECO:0000313" key="1">
    <source>
        <dbReference type="EMBL" id="TKH09569.1"/>
    </source>
</evidence>
<comment type="caution">
    <text evidence="1">The sequence shown here is derived from an EMBL/GenBank/DDBJ whole genome shotgun (WGS) entry which is preliminary data.</text>
</comment>
<accession>A0A9X9ERT1</accession>
<proteinExistence type="predicted"/>
<organism evidence="1 2">
    <name type="scientific">Peribacillus simplex</name>
    <dbReference type="NCBI Taxonomy" id="1478"/>
    <lineage>
        <taxon>Bacteria</taxon>
        <taxon>Bacillati</taxon>
        <taxon>Bacillota</taxon>
        <taxon>Bacilli</taxon>
        <taxon>Bacillales</taxon>
        <taxon>Bacillaceae</taxon>
        <taxon>Peribacillus</taxon>
    </lineage>
</organism>
<reference evidence="1 2" key="1">
    <citation type="journal article" date="2019" name="Environ. Microbiol.">
        <title>An active ?-lactamase is a part of an orchestrated cell wall stress resistance network of Bacillus subtilis and related rhizosphere species.</title>
        <authorList>
            <person name="Bucher T."/>
            <person name="Keren-Paz A."/>
            <person name="Hausser J."/>
            <person name="Olender T."/>
            <person name="Cytryn E."/>
            <person name="Kolodkin-Gal I."/>
        </authorList>
    </citation>
    <scope>NUCLEOTIDE SEQUENCE [LARGE SCALE GENOMIC DNA]</scope>
    <source>
        <strain evidence="1 2">I4</strain>
    </source>
</reference>
<dbReference type="EMBL" id="SZNT01000262">
    <property type="protein sequence ID" value="TKH09569.1"/>
    <property type="molecule type" value="Genomic_DNA"/>
</dbReference>
<sequence length="101" mass="12087">MNLAIKQPNFSKEEKSSGFIYLGILYSKIKEYKLTSDCYHQGLELMINENFKYHNNFKQAIEAFIINEDIERAKFWLTNLIQRQSYDKKFKKLAVLEKKVQ</sequence>